<evidence type="ECO:0000313" key="2">
    <source>
        <dbReference type="EMBL" id="CAK0888008.1"/>
    </source>
</evidence>
<protein>
    <submittedName>
        <fullName evidence="2">Uncharacterized protein</fullName>
    </submittedName>
</protein>
<gene>
    <name evidence="2" type="ORF">PCOR1329_LOCUS68880</name>
</gene>
<feature type="non-terminal residue" evidence="2">
    <location>
        <position position="1"/>
    </location>
</feature>
<accession>A0ABN9WN07</accession>
<evidence type="ECO:0000313" key="3">
    <source>
        <dbReference type="Proteomes" id="UP001189429"/>
    </source>
</evidence>
<comment type="caution">
    <text evidence="2">The sequence shown here is derived from an EMBL/GenBank/DDBJ whole genome shotgun (WGS) entry which is preliminary data.</text>
</comment>
<keyword evidence="3" id="KW-1185">Reference proteome</keyword>
<sequence>PLWLRVPAERGSAWAGASLPPAALLREKVHPAELEVVDSTARAILPPTVGLRRRRRRAAPTYGRRCRPRPPLGGGGGPAALPVAVVEEHGSVVRFWLEGLGHLPQYLWEESYRPSFAATSLLHVDSHSDMMLARWDDVQEHMRGHEHDMQRLGAELIRAPAIGDFISGAIFAQLVSDVVWLRSDFASGKYNGPAPGVYEVSIGTDGANLTSVGEEDEVLCFRTLATRFRPEDDDDTFVNHDHESLDDCGSEGPQHAQTANLSVATLGQLLSGSAGFARPLLAHRDWILDVDLDFFASLDPTVDYFTSRGFSAHLVLQHVQNSLRCPNETQIGDVLNLFRHFERGSTRRARRASSRRGAAPAG</sequence>
<name>A0ABN9WN07_9DINO</name>
<dbReference type="Pfam" id="PF12640">
    <property type="entry name" value="UPF0489"/>
    <property type="match status" value="1"/>
</dbReference>
<dbReference type="EMBL" id="CAUYUJ010019010">
    <property type="protein sequence ID" value="CAK0888008.1"/>
    <property type="molecule type" value="Genomic_DNA"/>
</dbReference>
<reference evidence="2" key="1">
    <citation type="submission" date="2023-10" db="EMBL/GenBank/DDBJ databases">
        <authorList>
            <person name="Chen Y."/>
            <person name="Shah S."/>
            <person name="Dougan E. K."/>
            <person name="Thang M."/>
            <person name="Chan C."/>
        </authorList>
    </citation>
    <scope>NUCLEOTIDE SEQUENCE [LARGE SCALE GENOMIC DNA]</scope>
</reference>
<dbReference type="Proteomes" id="UP001189429">
    <property type="component" value="Unassembled WGS sequence"/>
</dbReference>
<evidence type="ECO:0000256" key="1">
    <source>
        <dbReference type="SAM" id="MobiDB-lite"/>
    </source>
</evidence>
<dbReference type="InterPro" id="IPR024131">
    <property type="entry name" value="UPF0489"/>
</dbReference>
<feature type="region of interest" description="Disordered" evidence="1">
    <location>
        <begin position="55"/>
        <end position="77"/>
    </location>
</feature>
<feature type="compositionally biased region" description="Basic residues" evidence="1">
    <location>
        <begin position="55"/>
        <end position="68"/>
    </location>
</feature>
<organism evidence="2 3">
    <name type="scientific">Prorocentrum cordatum</name>
    <dbReference type="NCBI Taxonomy" id="2364126"/>
    <lineage>
        <taxon>Eukaryota</taxon>
        <taxon>Sar</taxon>
        <taxon>Alveolata</taxon>
        <taxon>Dinophyceae</taxon>
        <taxon>Prorocentrales</taxon>
        <taxon>Prorocentraceae</taxon>
        <taxon>Prorocentrum</taxon>
    </lineage>
</organism>
<proteinExistence type="predicted"/>